<keyword evidence="2" id="KW-1185">Reference proteome</keyword>
<accession>A0A9W9GSS8</accession>
<sequence>MFVRKVGWEADEEEKMGRERKEMRVNIIKRRGMPDCIEDVIRSRDDTLHSHDDTIHSLDNAIHSRDDAIRSRDDTIVAWS</sequence>
<dbReference type="Proteomes" id="UP001149079">
    <property type="component" value="Unassembled WGS sequence"/>
</dbReference>
<dbReference type="RefSeq" id="XP_056519781.1">
    <property type="nucleotide sequence ID" value="XM_056666185.1"/>
</dbReference>
<gene>
    <name evidence="1" type="ORF">N7515_005441</name>
</gene>
<reference evidence="1" key="2">
    <citation type="journal article" date="2023" name="IMA Fungus">
        <title>Comparative genomic study of the Penicillium genus elucidates a diverse pangenome and 15 lateral gene transfer events.</title>
        <authorList>
            <person name="Petersen C."/>
            <person name="Sorensen T."/>
            <person name="Nielsen M.R."/>
            <person name="Sondergaard T.E."/>
            <person name="Sorensen J.L."/>
            <person name="Fitzpatrick D.A."/>
            <person name="Frisvad J.C."/>
            <person name="Nielsen K.L."/>
        </authorList>
    </citation>
    <scope>NUCLEOTIDE SEQUENCE</scope>
    <source>
        <strain evidence="1">IBT 22155</strain>
    </source>
</reference>
<comment type="caution">
    <text evidence="1">The sequence shown here is derived from an EMBL/GenBank/DDBJ whole genome shotgun (WGS) entry which is preliminary data.</text>
</comment>
<dbReference type="AlphaFoldDB" id="A0A9W9GSS8"/>
<evidence type="ECO:0000313" key="1">
    <source>
        <dbReference type="EMBL" id="KAJ5129402.1"/>
    </source>
</evidence>
<organism evidence="1 2">
    <name type="scientific">Penicillium bovifimosum</name>
    <dbReference type="NCBI Taxonomy" id="126998"/>
    <lineage>
        <taxon>Eukaryota</taxon>
        <taxon>Fungi</taxon>
        <taxon>Dikarya</taxon>
        <taxon>Ascomycota</taxon>
        <taxon>Pezizomycotina</taxon>
        <taxon>Eurotiomycetes</taxon>
        <taxon>Eurotiomycetidae</taxon>
        <taxon>Eurotiales</taxon>
        <taxon>Aspergillaceae</taxon>
        <taxon>Penicillium</taxon>
    </lineage>
</organism>
<dbReference type="EMBL" id="JAPQKL010000005">
    <property type="protein sequence ID" value="KAJ5129402.1"/>
    <property type="molecule type" value="Genomic_DNA"/>
</dbReference>
<dbReference type="GeneID" id="81405355"/>
<reference evidence="1" key="1">
    <citation type="submission" date="2022-11" db="EMBL/GenBank/DDBJ databases">
        <authorList>
            <person name="Petersen C."/>
        </authorList>
    </citation>
    <scope>NUCLEOTIDE SEQUENCE</scope>
    <source>
        <strain evidence="1">IBT 22155</strain>
    </source>
</reference>
<evidence type="ECO:0000313" key="2">
    <source>
        <dbReference type="Proteomes" id="UP001149079"/>
    </source>
</evidence>
<proteinExistence type="predicted"/>
<protein>
    <submittedName>
        <fullName evidence="1">Uncharacterized protein</fullName>
    </submittedName>
</protein>
<name>A0A9W9GSS8_9EURO</name>